<feature type="compositionally biased region" description="Low complexity" evidence="1">
    <location>
        <begin position="781"/>
        <end position="790"/>
    </location>
</feature>
<evidence type="ECO:0000256" key="2">
    <source>
        <dbReference type="SAM" id="Phobius"/>
    </source>
</evidence>
<keyword evidence="2" id="KW-1133">Transmembrane helix</keyword>
<keyword evidence="2" id="KW-0812">Transmembrane</keyword>
<protein>
    <recommendedName>
        <fullName evidence="5">Autophagy-related protein 9</fullName>
    </recommendedName>
</protein>
<name>A0AB34IPS8_PRYPA</name>
<keyword evidence="4" id="KW-1185">Reference proteome</keyword>
<dbReference type="Proteomes" id="UP001515480">
    <property type="component" value="Unassembled WGS sequence"/>
</dbReference>
<feature type="transmembrane region" description="Helical" evidence="2">
    <location>
        <begin position="273"/>
        <end position="292"/>
    </location>
</feature>
<feature type="region of interest" description="Disordered" evidence="1">
    <location>
        <begin position="721"/>
        <end position="740"/>
    </location>
</feature>
<feature type="transmembrane region" description="Helical" evidence="2">
    <location>
        <begin position="133"/>
        <end position="157"/>
    </location>
</feature>
<keyword evidence="2" id="KW-0472">Membrane</keyword>
<feature type="transmembrane region" description="Helical" evidence="2">
    <location>
        <begin position="539"/>
        <end position="558"/>
    </location>
</feature>
<gene>
    <name evidence="3" type="ORF">AB1Y20_011318</name>
</gene>
<feature type="transmembrane region" description="Helical" evidence="2">
    <location>
        <begin position="464"/>
        <end position="492"/>
    </location>
</feature>
<dbReference type="EMBL" id="JBGBPQ010000022">
    <property type="protein sequence ID" value="KAL1503263.1"/>
    <property type="molecule type" value="Genomic_DNA"/>
</dbReference>
<feature type="transmembrane region" description="Helical" evidence="2">
    <location>
        <begin position="207"/>
        <end position="226"/>
    </location>
</feature>
<evidence type="ECO:0000313" key="4">
    <source>
        <dbReference type="Proteomes" id="UP001515480"/>
    </source>
</evidence>
<sequence length="842" mass="93643">MCKAPGVDVDGAPVVCSDNTSDSIDVVSVSVPTPSPPLVSPPLANVSQSFDSEASRRRFSDNLLSPAGKSLYNITKAAKKKVRRVSTQSLPGLPMASSLFDELKSGAPDDAACMELWRDSILLTFANPVVGKIIITLAILVSVAVVGFGLLICWTMLGLFFEIDNGWGATRDVCLNSTGWNASTATGTSVPKLDGQYITDFCNLNQWWFNQCVKVFVILFSYINFLPIPWRLSCLWHVYCSRRPSEAGVDFYGRPTDALWFNLPRTTRRRISLGLNLAWIFHFVSLATHIVWPEYIEGQTFPGVLFHNLPFVLSLFFQITAASAQDKAERKLIAEDPERFSPKPLDLVLLGWRKWRSGEAQGRLIDVIKQQFREAVDPAIPRGGLSSGLTGIQRAALKPRARRHSAASPGGSVARAAEQPIPGLPMPPSLREVLSETSPEDSTCMEVARDRVLYAFAHPVVSQVFFGLAVGVSLAVLAFTGLMVWCILGLFFEVDNGWGDTIEVCLNSTGWNATSLDRFVDVPKLDGKYITGFCNLNQYWFNVCIKVFVILFTYINFLPIPWRLSCLWHVYCSRRPSEAGVDFYGRPTDALWFNLPRTTRRHISLGLNLAWMFHFAALATHIVWPEYIESTTWPHVVYQNLPEIFSLIFQLTAGRAQARAEARLIAEDPERFPPKPLTLVLLGWRKWRSGEEQGSLRQVIKQQFTQECSCSVSASRLTGIVTPRRTSTPGRLRPAAQSSSQLIVEWSNTAEDPAPQREHGDATRTPALKRFQLSAISSCSVCSSDSSTSSRTNERPLSTPPPPLRAQGCQRHRQRLGLRSNRSSKSPLTPRSPAFGMHNHTV</sequence>
<proteinExistence type="predicted"/>
<reference evidence="3 4" key="1">
    <citation type="journal article" date="2024" name="Science">
        <title>Giant polyketide synthase enzymes in the biosynthesis of giant marine polyether toxins.</title>
        <authorList>
            <person name="Fallon T.R."/>
            <person name="Shende V.V."/>
            <person name="Wierzbicki I.H."/>
            <person name="Pendleton A.L."/>
            <person name="Watervoot N.F."/>
            <person name="Auber R.P."/>
            <person name="Gonzalez D.J."/>
            <person name="Wisecaver J.H."/>
            <person name="Moore B.S."/>
        </authorList>
    </citation>
    <scope>NUCLEOTIDE SEQUENCE [LARGE SCALE GENOMIC DNA]</scope>
    <source>
        <strain evidence="3 4">12B1</strain>
    </source>
</reference>
<evidence type="ECO:0000256" key="1">
    <source>
        <dbReference type="SAM" id="MobiDB-lite"/>
    </source>
</evidence>
<feature type="transmembrane region" description="Helical" evidence="2">
    <location>
        <begin position="304"/>
        <end position="324"/>
    </location>
</feature>
<feature type="compositionally biased region" description="Polar residues" evidence="1">
    <location>
        <begin position="820"/>
        <end position="829"/>
    </location>
</feature>
<feature type="region of interest" description="Disordered" evidence="1">
    <location>
        <begin position="781"/>
        <end position="842"/>
    </location>
</feature>
<dbReference type="AlphaFoldDB" id="A0AB34IPS8"/>
<feature type="region of interest" description="Disordered" evidence="1">
    <location>
        <begin position="402"/>
        <end position="421"/>
    </location>
</feature>
<evidence type="ECO:0008006" key="5">
    <source>
        <dbReference type="Google" id="ProtNLM"/>
    </source>
</evidence>
<evidence type="ECO:0000313" key="3">
    <source>
        <dbReference type="EMBL" id="KAL1503263.1"/>
    </source>
</evidence>
<feature type="transmembrane region" description="Helical" evidence="2">
    <location>
        <begin position="605"/>
        <end position="624"/>
    </location>
</feature>
<comment type="caution">
    <text evidence="3">The sequence shown here is derived from an EMBL/GenBank/DDBJ whole genome shotgun (WGS) entry which is preliminary data.</text>
</comment>
<organism evidence="3 4">
    <name type="scientific">Prymnesium parvum</name>
    <name type="common">Toxic golden alga</name>
    <dbReference type="NCBI Taxonomy" id="97485"/>
    <lineage>
        <taxon>Eukaryota</taxon>
        <taxon>Haptista</taxon>
        <taxon>Haptophyta</taxon>
        <taxon>Prymnesiophyceae</taxon>
        <taxon>Prymnesiales</taxon>
        <taxon>Prymnesiaceae</taxon>
        <taxon>Prymnesium</taxon>
    </lineage>
</organism>
<accession>A0AB34IPS8</accession>